<evidence type="ECO:0000256" key="3">
    <source>
        <dbReference type="ARBA" id="ARBA00022912"/>
    </source>
</evidence>
<evidence type="ECO:0000256" key="2">
    <source>
        <dbReference type="ARBA" id="ARBA00022801"/>
    </source>
</evidence>
<sequence>MPSFATPPTLPSATRRKALAGLAAAQATANRAPSLIIPRLYLTNWTVAANEALLTELGVTHVVSVLEFPPEYAGAIKTLHVRVEDSFRTDILSHLDETTEFIRAALDENAANKVLVHCLMGVSRSTTVVCAYLIATTPMNASEAIDFVAERRAIASPNVGFRRQLETYAQRFATQKVRSQGAVGTLVDKMKTLRVRKEAEVCNEQPPVPALAEEVPVAA</sequence>
<feature type="domain" description="Tyrosine specific protein phosphatases" evidence="7">
    <location>
        <begin position="96"/>
        <end position="152"/>
    </location>
</feature>
<organism evidence="8 9">
    <name type="scientific">Phlebiopsis gigantea (strain 11061_1 CR5-6)</name>
    <name type="common">White-rot fungus</name>
    <name type="synonym">Peniophora gigantea</name>
    <dbReference type="NCBI Taxonomy" id="745531"/>
    <lineage>
        <taxon>Eukaryota</taxon>
        <taxon>Fungi</taxon>
        <taxon>Dikarya</taxon>
        <taxon>Basidiomycota</taxon>
        <taxon>Agaricomycotina</taxon>
        <taxon>Agaricomycetes</taxon>
        <taxon>Polyporales</taxon>
        <taxon>Phanerochaetaceae</taxon>
        <taxon>Phlebiopsis</taxon>
    </lineage>
</organism>
<comment type="similarity">
    <text evidence="1">Belongs to the protein-tyrosine phosphatase family. Non-receptor class dual specificity subfamily.</text>
</comment>
<dbReference type="OrthoDB" id="2017893at2759"/>
<dbReference type="InterPro" id="IPR016130">
    <property type="entry name" value="Tyr_Pase_AS"/>
</dbReference>
<dbReference type="PROSITE" id="PS00383">
    <property type="entry name" value="TYR_PHOSPHATASE_1"/>
    <property type="match status" value="1"/>
</dbReference>
<reference evidence="8 9" key="1">
    <citation type="journal article" date="2014" name="PLoS Genet.">
        <title>Analysis of the Phlebiopsis gigantea genome, transcriptome and secretome provides insight into its pioneer colonization strategies of wood.</title>
        <authorList>
            <person name="Hori C."/>
            <person name="Ishida T."/>
            <person name="Igarashi K."/>
            <person name="Samejima M."/>
            <person name="Suzuki H."/>
            <person name="Master E."/>
            <person name="Ferreira P."/>
            <person name="Ruiz-Duenas F.J."/>
            <person name="Held B."/>
            <person name="Canessa P."/>
            <person name="Larrondo L.F."/>
            <person name="Schmoll M."/>
            <person name="Druzhinina I.S."/>
            <person name="Kubicek C.P."/>
            <person name="Gaskell J.A."/>
            <person name="Kersten P."/>
            <person name="St John F."/>
            <person name="Glasner J."/>
            <person name="Sabat G."/>
            <person name="Splinter BonDurant S."/>
            <person name="Syed K."/>
            <person name="Yadav J."/>
            <person name="Mgbeahuruike A.C."/>
            <person name="Kovalchuk A."/>
            <person name="Asiegbu F.O."/>
            <person name="Lackner G."/>
            <person name="Hoffmeister D."/>
            <person name="Rencoret J."/>
            <person name="Gutierrez A."/>
            <person name="Sun H."/>
            <person name="Lindquist E."/>
            <person name="Barry K."/>
            <person name="Riley R."/>
            <person name="Grigoriev I.V."/>
            <person name="Henrissat B."/>
            <person name="Kues U."/>
            <person name="Berka R.M."/>
            <person name="Martinez A.T."/>
            <person name="Covert S.F."/>
            <person name="Blanchette R.A."/>
            <person name="Cullen D."/>
        </authorList>
    </citation>
    <scope>NUCLEOTIDE SEQUENCE [LARGE SCALE GENOMIC DNA]</scope>
    <source>
        <strain evidence="8 9">11061_1 CR5-6</strain>
    </source>
</reference>
<evidence type="ECO:0000313" key="8">
    <source>
        <dbReference type="EMBL" id="KIP04520.1"/>
    </source>
</evidence>
<dbReference type="Gene3D" id="3.90.190.10">
    <property type="entry name" value="Protein tyrosine phosphatase superfamily"/>
    <property type="match status" value="1"/>
</dbReference>
<comment type="catalytic activity">
    <reaction evidence="5">
        <text>O-phospho-L-threonyl-[protein] + H2O = L-threonyl-[protein] + phosphate</text>
        <dbReference type="Rhea" id="RHEA:47004"/>
        <dbReference type="Rhea" id="RHEA-COMP:11060"/>
        <dbReference type="Rhea" id="RHEA-COMP:11605"/>
        <dbReference type="ChEBI" id="CHEBI:15377"/>
        <dbReference type="ChEBI" id="CHEBI:30013"/>
        <dbReference type="ChEBI" id="CHEBI:43474"/>
        <dbReference type="ChEBI" id="CHEBI:61977"/>
        <dbReference type="EC" id="3.1.3.16"/>
    </reaction>
</comment>
<dbReference type="EMBL" id="KN840571">
    <property type="protein sequence ID" value="KIP04520.1"/>
    <property type="molecule type" value="Genomic_DNA"/>
</dbReference>
<dbReference type="STRING" id="745531.A0A0C3S765"/>
<feature type="domain" description="Tyrosine-protein phosphatase" evidence="6">
    <location>
        <begin position="32"/>
        <end position="174"/>
    </location>
</feature>
<dbReference type="AlphaFoldDB" id="A0A0C3S765"/>
<dbReference type="PROSITE" id="PS50056">
    <property type="entry name" value="TYR_PHOSPHATASE_2"/>
    <property type="match status" value="1"/>
</dbReference>
<dbReference type="GO" id="GO:0007165">
    <property type="term" value="P:signal transduction"/>
    <property type="evidence" value="ECO:0007669"/>
    <property type="project" value="TreeGrafter"/>
</dbReference>
<proteinExistence type="inferred from homology"/>
<evidence type="ECO:0000313" key="9">
    <source>
        <dbReference type="Proteomes" id="UP000053257"/>
    </source>
</evidence>
<evidence type="ECO:0000256" key="5">
    <source>
        <dbReference type="ARBA" id="ARBA00048336"/>
    </source>
</evidence>
<dbReference type="GO" id="GO:0004722">
    <property type="term" value="F:protein serine/threonine phosphatase activity"/>
    <property type="evidence" value="ECO:0007669"/>
    <property type="project" value="UniProtKB-EC"/>
</dbReference>
<dbReference type="PROSITE" id="PS50054">
    <property type="entry name" value="TYR_PHOSPHATASE_DUAL"/>
    <property type="match status" value="1"/>
</dbReference>
<evidence type="ECO:0000259" key="7">
    <source>
        <dbReference type="PROSITE" id="PS50056"/>
    </source>
</evidence>
<name>A0A0C3S765_PHLG1</name>
<protein>
    <submittedName>
        <fullName evidence="8">Uncharacterized protein</fullName>
    </submittedName>
</protein>
<dbReference type="GO" id="GO:0004725">
    <property type="term" value="F:protein tyrosine phosphatase activity"/>
    <property type="evidence" value="ECO:0007669"/>
    <property type="project" value="TreeGrafter"/>
</dbReference>
<keyword evidence="2" id="KW-0378">Hydrolase</keyword>
<dbReference type="PANTHER" id="PTHR45948:SF2">
    <property type="entry name" value="DUAL SPECIFICITY PROTEIN PHOSPHATASE"/>
    <property type="match status" value="1"/>
</dbReference>
<keyword evidence="9" id="KW-1185">Reference proteome</keyword>
<dbReference type="SUPFAM" id="SSF52799">
    <property type="entry name" value="(Phosphotyrosine protein) phosphatases II"/>
    <property type="match status" value="1"/>
</dbReference>
<dbReference type="PANTHER" id="PTHR45948">
    <property type="entry name" value="DUAL SPECIFICITY PROTEIN PHOSPHATASE DDB_G0269404-RELATED"/>
    <property type="match status" value="1"/>
</dbReference>
<dbReference type="InterPro" id="IPR000387">
    <property type="entry name" value="Tyr_Pase_dom"/>
</dbReference>
<dbReference type="SMART" id="SM00195">
    <property type="entry name" value="DSPc"/>
    <property type="match status" value="1"/>
</dbReference>
<gene>
    <name evidence="8" type="ORF">PHLGIDRAFT_109441</name>
</gene>
<dbReference type="CDD" id="cd14498">
    <property type="entry name" value="DSP"/>
    <property type="match status" value="1"/>
</dbReference>
<keyword evidence="3" id="KW-0904">Protein phosphatase</keyword>
<evidence type="ECO:0000256" key="4">
    <source>
        <dbReference type="ARBA" id="ARBA00047761"/>
    </source>
</evidence>
<comment type="catalytic activity">
    <reaction evidence="4">
        <text>O-phospho-L-seryl-[protein] + H2O = L-seryl-[protein] + phosphate</text>
        <dbReference type="Rhea" id="RHEA:20629"/>
        <dbReference type="Rhea" id="RHEA-COMP:9863"/>
        <dbReference type="Rhea" id="RHEA-COMP:11604"/>
        <dbReference type="ChEBI" id="CHEBI:15377"/>
        <dbReference type="ChEBI" id="CHEBI:29999"/>
        <dbReference type="ChEBI" id="CHEBI:43474"/>
        <dbReference type="ChEBI" id="CHEBI:83421"/>
        <dbReference type="EC" id="3.1.3.16"/>
    </reaction>
</comment>
<dbReference type="InterPro" id="IPR000340">
    <property type="entry name" value="Dual-sp_phosphatase_cat-dom"/>
</dbReference>
<dbReference type="InterPro" id="IPR029021">
    <property type="entry name" value="Prot-tyrosine_phosphatase-like"/>
</dbReference>
<dbReference type="GO" id="GO:0005829">
    <property type="term" value="C:cytosol"/>
    <property type="evidence" value="ECO:0007669"/>
    <property type="project" value="TreeGrafter"/>
</dbReference>
<evidence type="ECO:0000259" key="6">
    <source>
        <dbReference type="PROSITE" id="PS50054"/>
    </source>
</evidence>
<accession>A0A0C3S765</accession>
<dbReference type="Proteomes" id="UP000053257">
    <property type="component" value="Unassembled WGS sequence"/>
</dbReference>
<evidence type="ECO:0000256" key="1">
    <source>
        <dbReference type="ARBA" id="ARBA00008601"/>
    </source>
</evidence>
<dbReference type="InterPro" id="IPR020422">
    <property type="entry name" value="TYR_PHOSPHATASE_DUAL_dom"/>
</dbReference>
<dbReference type="Pfam" id="PF00782">
    <property type="entry name" value="DSPc"/>
    <property type="match status" value="1"/>
</dbReference>
<dbReference type="HOGENOM" id="CLU_027074_9_0_1"/>